<feature type="domain" description="AMP-dependent synthetase/ligase" evidence="7">
    <location>
        <begin position="24"/>
        <end position="429"/>
    </location>
</feature>
<dbReference type="InterPro" id="IPR045851">
    <property type="entry name" value="AMP-bd_C_sf"/>
</dbReference>
<evidence type="ECO:0000259" key="7">
    <source>
        <dbReference type="Pfam" id="PF00501"/>
    </source>
</evidence>
<evidence type="ECO:0000256" key="4">
    <source>
        <dbReference type="ARBA" id="ARBA00023098"/>
    </source>
</evidence>
<comment type="similarity">
    <text evidence="1">Belongs to the ATP-dependent AMP-binding enzyme family.</text>
</comment>
<dbReference type="PROSITE" id="PS00455">
    <property type="entry name" value="AMP_BINDING"/>
    <property type="match status" value="1"/>
</dbReference>
<evidence type="ECO:0000256" key="3">
    <source>
        <dbReference type="ARBA" id="ARBA00022832"/>
    </source>
</evidence>
<evidence type="ECO:0000256" key="6">
    <source>
        <dbReference type="ARBA" id="ARBA00032875"/>
    </source>
</evidence>
<dbReference type="InterPro" id="IPR042099">
    <property type="entry name" value="ANL_N_sf"/>
</dbReference>
<dbReference type="GO" id="GO:0004467">
    <property type="term" value="F:long-chain fatty acid-CoA ligase activity"/>
    <property type="evidence" value="ECO:0007669"/>
    <property type="project" value="UniProtKB-EC"/>
</dbReference>
<dbReference type="Pfam" id="PF23562">
    <property type="entry name" value="AMP-binding_C_3"/>
    <property type="match status" value="1"/>
</dbReference>
<dbReference type="CDD" id="cd05907">
    <property type="entry name" value="VL_LC_FACS_like"/>
    <property type="match status" value="1"/>
</dbReference>
<accession>A0A1C6T7W8</accession>
<sequence>MREFSVPPIVTVGDAANLTDPVWDNAEVAPDAVQFARPSGTGPEGTSWAEVTCRQFRDEVIAVARGLVAAGISPGDRVALMSRTRYEWTLLDYAIWAAGAVTVPIYETSSAEQAAWILADSGAVAAVVESNAHATLVAGVRKRLPELRQVWQIELGAVDELVAAGESVDPVEIEVRRKAVKAADLATIIYTSGTTGRPKGCVLTHRNMYADIANAVPVLPNLFRPGASTLLFLPLAHAFARLIQIGVVQARATMAHCADTKDLVGQLQEFKPTFVLSVPRVFEKVYNGARQKAEADGKGKIFDRAERVAIAYSEALETADGPGLALRAQHAVFDRLVYRKLRAALGGRCRDAISGGAPLGARLGHFFRGIGVTILEGYGLTETSPAAAANLPGGTRIGTVGRPLPGVTIRIADDGEILISGDLVFRGYWHNEAATAEALTPDGWFRTGDLGQLDNDGFLLITGRTKEIIVTAGGKNVAPAVLEDQVRAHPLVSQCLVVGDRQPFIAALVTIDEDALPKWLAAHGRPETTSVAELREDEALRADVQSAIDLANRSVSKAEAIKVFRILPQDFTEATGELTPSLKVKRQVVHKTYAAEIADIYRG</sequence>
<dbReference type="STRING" id="568872.GA0070624_5949"/>
<gene>
    <name evidence="8" type="ORF">GA0070624_5949</name>
</gene>
<dbReference type="Gene3D" id="3.40.50.12780">
    <property type="entry name" value="N-terminal domain of ligase-like"/>
    <property type="match status" value="1"/>
</dbReference>
<keyword evidence="2" id="KW-0436">Ligase</keyword>
<evidence type="ECO:0000256" key="2">
    <source>
        <dbReference type="ARBA" id="ARBA00022598"/>
    </source>
</evidence>
<evidence type="ECO:0000313" key="8">
    <source>
        <dbReference type="EMBL" id="SCL37662.1"/>
    </source>
</evidence>
<dbReference type="PANTHER" id="PTHR43272">
    <property type="entry name" value="LONG-CHAIN-FATTY-ACID--COA LIGASE"/>
    <property type="match status" value="1"/>
</dbReference>
<protein>
    <recommendedName>
        <fullName evidence="6">Acyl-CoA synthetase</fullName>
    </recommendedName>
</protein>
<evidence type="ECO:0000313" key="9">
    <source>
        <dbReference type="Proteomes" id="UP000199413"/>
    </source>
</evidence>
<dbReference type="OrthoDB" id="5240489at2"/>
<dbReference type="EMBL" id="FMHV01000002">
    <property type="protein sequence ID" value="SCL37662.1"/>
    <property type="molecule type" value="Genomic_DNA"/>
</dbReference>
<dbReference type="AlphaFoldDB" id="A0A1C6T7W8"/>
<evidence type="ECO:0000256" key="5">
    <source>
        <dbReference type="ARBA" id="ARBA00024484"/>
    </source>
</evidence>
<organism evidence="8 9">
    <name type="scientific">Micromonospora rhizosphaerae</name>
    <dbReference type="NCBI Taxonomy" id="568872"/>
    <lineage>
        <taxon>Bacteria</taxon>
        <taxon>Bacillati</taxon>
        <taxon>Actinomycetota</taxon>
        <taxon>Actinomycetes</taxon>
        <taxon>Micromonosporales</taxon>
        <taxon>Micromonosporaceae</taxon>
        <taxon>Micromonospora</taxon>
    </lineage>
</organism>
<dbReference type="InterPro" id="IPR000873">
    <property type="entry name" value="AMP-dep_synth/lig_dom"/>
</dbReference>
<name>A0A1C6T7W8_9ACTN</name>
<reference evidence="9" key="1">
    <citation type="submission" date="2016-06" db="EMBL/GenBank/DDBJ databases">
        <authorList>
            <person name="Varghese N."/>
            <person name="Submissions Spin"/>
        </authorList>
    </citation>
    <scope>NUCLEOTIDE SEQUENCE [LARGE SCALE GENOMIC DNA]</scope>
    <source>
        <strain evidence="9">DSM 45431</strain>
    </source>
</reference>
<keyword evidence="3" id="KW-0276">Fatty acid metabolism</keyword>
<keyword evidence="4" id="KW-0443">Lipid metabolism</keyword>
<dbReference type="PANTHER" id="PTHR43272:SF32">
    <property type="entry name" value="AMP-DEPENDENT SYNTHETASE_LIGASE DOMAIN-CONTAINING PROTEIN"/>
    <property type="match status" value="1"/>
</dbReference>
<dbReference type="GO" id="GO:0016020">
    <property type="term" value="C:membrane"/>
    <property type="evidence" value="ECO:0007669"/>
    <property type="project" value="TreeGrafter"/>
</dbReference>
<keyword evidence="9" id="KW-1185">Reference proteome</keyword>
<dbReference type="SUPFAM" id="SSF56801">
    <property type="entry name" value="Acetyl-CoA synthetase-like"/>
    <property type="match status" value="1"/>
</dbReference>
<comment type="catalytic activity">
    <reaction evidence="5">
        <text>a long-chain fatty acid + ATP + CoA = a long-chain fatty acyl-CoA + AMP + diphosphate</text>
        <dbReference type="Rhea" id="RHEA:15421"/>
        <dbReference type="ChEBI" id="CHEBI:30616"/>
        <dbReference type="ChEBI" id="CHEBI:33019"/>
        <dbReference type="ChEBI" id="CHEBI:57287"/>
        <dbReference type="ChEBI" id="CHEBI:57560"/>
        <dbReference type="ChEBI" id="CHEBI:83139"/>
        <dbReference type="ChEBI" id="CHEBI:456215"/>
        <dbReference type="EC" id="6.2.1.3"/>
    </reaction>
    <physiologicalReaction direction="left-to-right" evidence="5">
        <dbReference type="Rhea" id="RHEA:15422"/>
    </physiologicalReaction>
</comment>
<proteinExistence type="inferred from homology"/>
<dbReference type="Proteomes" id="UP000199413">
    <property type="component" value="Unassembled WGS sequence"/>
</dbReference>
<dbReference type="InterPro" id="IPR020845">
    <property type="entry name" value="AMP-binding_CS"/>
</dbReference>
<dbReference type="RefSeq" id="WP_091350074.1">
    <property type="nucleotide sequence ID" value="NZ_FMHV01000002.1"/>
</dbReference>
<dbReference type="Pfam" id="PF00501">
    <property type="entry name" value="AMP-binding"/>
    <property type="match status" value="1"/>
</dbReference>
<dbReference type="Gene3D" id="3.30.300.30">
    <property type="match status" value="1"/>
</dbReference>
<evidence type="ECO:0000256" key="1">
    <source>
        <dbReference type="ARBA" id="ARBA00006432"/>
    </source>
</evidence>